<reference evidence="2 3" key="1">
    <citation type="submission" date="2014-06" db="EMBL/GenBank/DDBJ databases">
        <title>Draft genome sequence of Bacillus manliponensis JCM 15802 (MCCC 1A00708).</title>
        <authorList>
            <person name="Lai Q."/>
            <person name="Liu Y."/>
            <person name="Shao Z."/>
        </authorList>
    </citation>
    <scope>NUCLEOTIDE SEQUENCE [LARGE SCALE GENOMIC DNA]</scope>
    <source>
        <strain evidence="2 3">JCM 15802</strain>
    </source>
</reference>
<dbReference type="STRING" id="574376.BAMA_04280"/>
<dbReference type="InterPro" id="IPR016181">
    <property type="entry name" value="Acyl_CoA_acyltransferase"/>
</dbReference>
<dbReference type="InterPro" id="IPR000182">
    <property type="entry name" value="GNAT_dom"/>
</dbReference>
<comment type="caution">
    <text evidence="2">The sequence shown here is derived from an EMBL/GenBank/DDBJ whole genome shotgun (WGS) entry which is preliminary data.</text>
</comment>
<sequence>MSLVNQTFYTLNGSPNYITFEEYDSEVMYIDSDIEIVMNHMIHKANTYGVKYLNICLNQNAPHYTSFSRLLIKNNFKKQSTTLQVKRALTNIKEPPTVPFSLKGLNTISEKEFKHIWKFSMEGSLNTPSQLSIDEQLDAVKTELGLHWEDSCIAVYKDNQPTGVVMPHIEPGTTNEGRLFYFGLVPEMRGKGLSQPLHYYALYLLKGMGATYYIGSTNIVNTPMIHTFQKNKCAVHRKTDRYCLEMYE</sequence>
<dbReference type="Gene3D" id="3.40.630.30">
    <property type="match status" value="1"/>
</dbReference>
<dbReference type="eggNOG" id="COG0456">
    <property type="taxonomic scope" value="Bacteria"/>
</dbReference>
<evidence type="ECO:0000313" key="2">
    <source>
        <dbReference type="EMBL" id="KEK18731.1"/>
    </source>
</evidence>
<gene>
    <name evidence="2" type="ORF">BAMA_04280</name>
</gene>
<name>A0A073JWU1_9BACI</name>
<keyword evidence="3" id="KW-1185">Reference proteome</keyword>
<dbReference type="SUPFAM" id="SSF55729">
    <property type="entry name" value="Acyl-CoA N-acyltransferases (Nat)"/>
    <property type="match status" value="1"/>
</dbReference>
<dbReference type="Proteomes" id="UP000027822">
    <property type="component" value="Unassembled WGS sequence"/>
</dbReference>
<protein>
    <recommendedName>
        <fullName evidence="1">N-acetyltransferase domain-containing protein</fullName>
    </recommendedName>
</protein>
<dbReference type="GO" id="GO:0016747">
    <property type="term" value="F:acyltransferase activity, transferring groups other than amino-acyl groups"/>
    <property type="evidence" value="ECO:0007669"/>
    <property type="project" value="InterPro"/>
</dbReference>
<evidence type="ECO:0000259" key="1">
    <source>
        <dbReference type="PROSITE" id="PS51186"/>
    </source>
</evidence>
<proteinExistence type="predicted"/>
<dbReference type="AlphaFoldDB" id="A0A073JWU1"/>
<evidence type="ECO:0000313" key="3">
    <source>
        <dbReference type="Proteomes" id="UP000027822"/>
    </source>
</evidence>
<feature type="domain" description="N-acetyltransferase" evidence="1">
    <location>
        <begin position="103"/>
        <end position="248"/>
    </location>
</feature>
<dbReference type="Pfam" id="PF00583">
    <property type="entry name" value="Acetyltransf_1"/>
    <property type="match status" value="1"/>
</dbReference>
<organism evidence="2 3">
    <name type="scientific">Bacillus manliponensis</name>
    <dbReference type="NCBI Taxonomy" id="574376"/>
    <lineage>
        <taxon>Bacteria</taxon>
        <taxon>Bacillati</taxon>
        <taxon>Bacillota</taxon>
        <taxon>Bacilli</taxon>
        <taxon>Bacillales</taxon>
        <taxon>Bacillaceae</taxon>
        <taxon>Bacillus</taxon>
        <taxon>Bacillus cereus group</taxon>
    </lineage>
</organism>
<accession>A0A073JWU1</accession>
<dbReference type="PROSITE" id="PS51186">
    <property type="entry name" value="GNAT"/>
    <property type="match status" value="1"/>
</dbReference>
<dbReference type="EMBL" id="JOTN01000012">
    <property type="protein sequence ID" value="KEK18731.1"/>
    <property type="molecule type" value="Genomic_DNA"/>
</dbReference>